<gene>
    <name evidence="1" type="ORF">OBE_10126</name>
</gene>
<protein>
    <submittedName>
        <fullName evidence="1">Uncharacterized protein</fullName>
    </submittedName>
</protein>
<accession>K1SWH2</accession>
<organism evidence="1">
    <name type="scientific">human gut metagenome</name>
    <dbReference type="NCBI Taxonomy" id="408170"/>
    <lineage>
        <taxon>unclassified sequences</taxon>
        <taxon>metagenomes</taxon>
        <taxon>organismal metagenomes</taxon>
    </lineage>
</organism>
<dbReference type="EMBL" id="AJWZ01006982">
    <property type="protein sequence ID" value="EKC58210.1"/>
    <property type="molecule type" value="Genomic_DNA"/>
</dbReference>
<dbReference type="AlphaFoldDB" id="K1SWH2"/>
<evidence type="ECO:0000313" key="1">
    <source>
        <dbReference type="EMBL" id="EKC58210.1"/>
    </source>
</evidence>
<proteinExistence type="predicted"/>
<sequence>MSEITITGMEGKYSTYYNSHKDAAKPKKEITIYATDYKEGTIDGTSFVNNVSEMTAEQAAAIMPALEEITQKSGDGFNGIKAFLAEDTDLKTDHYSTIKWKSDKLTLTYEFNVEETGLYNLETIYYPIRAMNQRIPFLT</sequence>
<comment type="caution">
    <text evidence="1">The sequence shown here is derived from an EMBL/GenBank/DDBJ whole genome shotgun (WGS) entry which is preliminary data.</text>
</comment>
<reference evidence="1" key="1">
    <citation type="journal article" date="2013" name="Environ. Microbiol.">
        <title>Microbiota from the distal guts of lean and obese adolescents exhibit partial functional redundancy besides clear differences in community structure.</title>
        <authorList>
            <person name="Ferrer M."/>
            <person name="Ruiz A."/>
            <person name="Lanza F."/>
            <person name="Haange S.B."/>
            <person name="Oberbach A."/>
            <person name="Till H."/>
            <person name="Bargiela R."/>
            <person name="Campoy C."/>
            <person name="Segura M.T."/>
            <person name="Richter M."/>
            <person name="von Bergen M."/>
            <person name="Seifert J."/>
            <person name="Suarez A."/>
        </authorList>
    </citation>
    <scope>NUCLEOTIDE SEQUENCE</scope>
</reference>
<name>K1SWH2_9ZZZZ</name>